<protein>
    <submittedName>
        <fullName evidence="1">Uncharacterized protein</fullName>
    </submittedName>
</protein>
<evidence type="ECO:0000313" key="2">
    <source>
        <dbReference type="Proteomes" id="UP000294854"/>
    </source>
</evidence>
<organism evidence="1 2">
    <name type="scientific">Secundilactobacillus malefermentans</name>
    <dbReference type="NCBI Taxonomy" id="176292"/>
    <lineage>
        <taxon>Bacteria</taxon>
        <taxon>Bacillati</taxon>
        <taxon>Bacillota</taxon>
        <taxon>Bacilli</taxon>
        <taxon>Lactobacillales</taxon>
        <taxon>Lactobacillaceae</taxon>
        <taxon>Secundilactobacillus</taxon>
    </lineage>
</organism>
<comment type="caution">
    <text evidence="1">The sequence shown here is derived from an EMBL/GenBank/DDBJ whole genome shotgun (WGS) entry which is preliminary data.</text>
</comment>
<dbReference type="OrthoDB" id="9803333at2"/>
<accession>A0A4R5NS39</accession>
<dbReference type="RefSeq" id="WP_010620142.1">
    <property type="nucleotide sequence ID" value="NZ_PUFO01000017.1"/>
</dbReference>
<sequence>MKTVRNQFNEIDKLVRLYDQQDRLTNKKIVITNDAEGIGALLAILVAREGAEVLFMHNREPLMAFEVAFRIDEAGGRVIISEGDWSSVENVTRLVEVVQNFWGSVDAVFNTVPRGSYMLTKKVSPFLSENGHIINMVQSKLDRRHPKVARFLDAEVALTDLTYDLNENKLLRNKSISIVGIHHDSNDKSKLGDVSSLCLPILTKQIIPNELILETSRENR</sequence>
<name>A0A4R5NS39_9LACO</name>
<dbReference type="Proteomes" id="UP000294854">
    <property type="component" value="Unassembled WGS sequence"/>
</dbReference>
<reference evidence="1 2" key="1">
    <citation type="journal article" date="2019" name="Appl. Microbiol. Biotechnol.">
        <title>Uncovering carbohydrate metabolism through a genotype-phenotype association study of 56 lactic acid bacteria genomes.</title>
        <authorList>
            <person name="Buron-Moles G."/>
            <person name="Chailyan A."/>
            <person name="Dolejs I."/>
            <person name="Forster J."/>
            <person name="Miks M.H."/>
        </authorList>
    </citation>
    <scope>NUCLEOTIDE SEQUENCE [LARGE SCALE GENOMIC DNA]</scope>
    <source>
        <strain evidence="1 2">ATCC 49373</strain>
    </source>
</reference>
<dbReference type="Gene3D" id="3.40.50.720">
    <property type="entry name" value="NAD(P)-binding Rossmann-like Domain"/>
    <property type="match status" value="1"/>
</dbReference>
<dbReference type="STRING" id="1122149.FD44_GL001594"/>
<evidence type="ECO:0000313" key="1">
    <source>
        <dbReference type="EMBL" id="TDG79822.1"/>
    </source>
</evidence>
<dbReference type="SUPFAM" id="SSF51735">
    <property type="entry name" value="NAD(P)-binding Rossmann-fold domains"/>
    <property type="match status" value="1"/>
</dbReference>
<keyword evidence="2" id="KW-1185">Reference proteome</keyword>
<dbReference type="Pfam" id="PF00106">
    <property type="entry name" value="adh_short"/>
    <property type="match status" value="1"/>
</dbReference>
<dbReference type="EMBL" id="PUFO01000017">
    <property type="protein sequence ID" value="TDG79822.1"/>
    <property type="molecule type" value="Genomic_DNA"/>
</dbReference>
<gene>
    <name evidence="1" type="ORF">C5L31_000586</name>
</gene>
<dbReference type="InterPro" id="IPR036291">
    <property type="entry name" value="NAD(P)-bd_dom_sf"/>
</dbReference>
<dbReference type="AlphaFoldDB" id="A0A4R5NS39"/>
<proteinExistence type="predicted"/>
<dbReference type="InterPro" id="IPR002347">
    <property type="entry name" value="SDR_fam"/>
</dbReference>